<dbReference type="HOGENOM" id="CLU_3267253_0_0_5"/>
<dbReference type="Proteomes" id="UP000010077">
    <property type="component" value="Chromosome"/>
</dbReference>
<reference evidence="1 2" key="1">
    <citation type="journal article" date="2012" name="Proc. Natl. Acad. Sci. U.S.A.">
        <title>Genome streamlining and chemical defense in a coral reef symbiosis.</title>
        <authorList>
            <person name="Kwan J.C."/>
            <person name="Donia M.S."/>
            <person name="Han A.W."/>
            <person name="Hirose E."/>
            <person name="Haygood M.G."/>
            <person name="Schmidt E.W."/>
        </authorList>
    </citation>
    <scope>NUCLEOTIDE SEQUENCE [LARGE SCALE GENOMIC DNA]</scope>
    <source>
        <strain evidence="1 2">L2</strain>
    </source>
</reference>
<dbReference type="KEGG" id="thal:A1OE_628"/>
<protein>
    <submittedName>
        <fullName evidence="1">Uncharacterized protein</fullName>
    </submittedName>
</protein>
<name>K7ZCQ8_9PROT</name>
<organism evidence="1 2">
    <name type="scientific">Candidatus Endolissoclinum faulkneri L2</name>
    <dbReference type="NCBI Taxonomy" id="1193729"/>
    <lineage>
        <taxon>Bacteria</taxon>
        <taxon>Pseudomonadati</taxon>
        <taxon>Pseudomonadota</taxon>
        <taxon>Alphaproteobacteria</taxon>
        <taxon>Rhodospirillales</taxon>
        <taxon>Rhodospirillaceae</taxon>
        <taxon>Candidatus Endolissoclinum</taxon>
    </lineage>
</organism>
<accession>K7ZCQ8</accession>
<proteinExistence type="predicted"/>
<dbReference type="EMBL" id="CP003539">
    <property type="protein sequence ID" value="AFX98816.1"/>
    <property type="molecule type" value="Genomic_DNA"/>
</dbReference>
<gene>
    <name evidence="1" type="ORF">A1OE_628</name>
</gene>
<sequence>MNYIISVSRMFKILKSLLSQSKVYQAMISENQIQCTDIFNI</sequence>
<evidence type="ECO:0000313" key="2">
    <source>
        <dbReference type="Proteomes" id="UP000010077"/>
    </source>
</evidence>
<dbReference type="AlphaFoldDB" id="K7ZCQ8"/>
<dbReference type="STRING" id="1193729.A1OE_628"/>
<keyword evidence="2" id="KW-1185">Reference proteome</keyword>
<evidence type="ECO:0000313" key="1">
    <source>
        <dbReference type="EMBL" id="AFX98816.1"/>
    </source>
</evidence>